<feature type="domain" description="ABC3 transporter permease C-terminal" evidence="7">
    <location>
        <begin position="675"/>
        <end position="788"/>
    </location>
</feature>
<feature type="transmembrane region" description="Helical" evidence="6">
    <location>
        <begin position="724"/>
        <end position="747"/>
    </location>
</feature>
<keyword evidence="9" id="KW-0614">Plasmid</keyword>
<evidence type="ECO:0000256" key="4">
    <source>
        <dbReference type="ARBA" id="ARBA00022989"/>
    </source>
</evidence>
<feature type="transmembrane region" description="Helical" evidence="6">
    <location>
        <begin position="12"/>
        <end position="37"/>
    </location>
</feature>
<evidence type="ECO:0000256" key="1">
    <source>
        <dbReference type="ARBA" id="ARBA00004651"/>
    </source>
</evidence>
<evidence type="ECO:0000313" key="10">
    <source>
        <dbReference type="Proteomes" id="UP000076066"/>
    </source>
</evidence>
<evidence type="ECO:0008006" key="11">
    <source>
        <dbReference type="Google" id="ProtNLM"/>
    </source>
</evidence>
<dbReference type="GeneID" id="53317706"/>
<keyword evidence="4 6" id="KW-1133">Transmembrane helix</keyword>
<dbReference type="KEGG" id="hjo:AY555_11180"/>
<dbReference type="EMBL" id="CP014527">
    <property type="protein sequence ID" value="AMW35917.1"/>
    <property type="molecule type" value="Genomic_DNA"/>
</dbReference>
<dbReference type="Proteomes" id="UP000076066">
    <property type="component" value="Plasmid unnamed 2"/>
</dbReference>
<dbReference type="PANTHER" id="PTHR30572">
    <property type="entry name" value="MEMBRANE COMPONENT OF TRANSPORTER-RELATED"/>
    <property type="match status" value="1"/>
</dbReference>
<feature type="domain" description="MacB-like periplasmic core" evidence="8">
    <location>
        <begin position="19"/>
        <end position="233"/>
    </location>
</feature>
<evidence type="ECO:0000256" key="2">
    <source>
        <dbReference type="ARBA" id="ARBA00022475"/>
    </source>
</evidence>
<feature type="transmembrane region" description="Helical" evidence="6">
    <location>
        <begin position="420"/>
        <end position="441"/>
    </location>
</feature>
<feature type="transmembrane region" description="Helical" evidence="6">
    <location>
        <begin position="281"/>
        <end position="303"/>
    </location>
</feature>
<gene>
    <name evidence="9" type="ORF">AY555_11180</name>
</gene>
<evidence type="ECO:0000256" key="6">
    <source>
        <dbReference type="SAM" id="Phobius"/>
    </source>
</evidence>
<feature type="transmembrane region" description="Helical" evidence="6">
    <location>
        <begin position="373"/>
        <end position="399"/>
    </location>
</feature>
<feature type="transmembrane region" description="Helical" evidence="6">
    <location>
        <begin position="672"/>
        <end position="697"/>
    </location>
</feature>
<dbReference type="InterPro" id="IPR003838">
    <property type="entry name" value="ABC3_permease_C"/>
</dbReference>
<organism evidence="9 10">
    <name type="scientific">Haematospirillum jordaniae</name>
    <dbReference type="NCBI Taxonomy" id="1549855"/>
    <lineage>
        <taxon>Bacteria</taxon>
        <taxon>Pseudomonadati</taxon>
        <taxon>Pseudomonadota</taxon>
        <taxon>Alphaproteobacteria</taxon>
        <taxon>Rhodospirillales</taxon>
        <taxon>Novispirillaceae</taxon>
        <taxon>Haematospirillum</taxon>
    </lineage>
</organism>
<sequence>MREFFGLSAIRDIIPVVVNFFGTAVGFVAVGLCLLMIRAELSHDTWVRNSERAYRLHMVISPPGAQTIPLPSVSLRLAEAVGQLSGVEDVTRLSRETLVIARHGTRYSETVQVVDPNFLDAFGLGLSERTGPTVLDAPGSVVLTREAAQKYFGNINAVGQVLELDTGDSLRVTGVLDPVPRNTHLDLNILVSSRSPFTALNQQSRLASPSKGSAYTYFWLRDGVGAKDMASRLSGLLAITPVMPPEAMAVVKPALGMMPVSEIHLNSFPAGELKPGGSRTMLGILAAIAVTITVIVCINFSVLMMSRTEARTLEYGVRRTFGATRLQVVFGSLREGTVVTIAAMALAAAIIVAGHPIVAGLSGATVLVGMSDFLVLLVPPLVVALVAGMAVILPANAAARMSPVETLKQDMPQRKVTWETIPVVVQFSLTTIIAVLSLVVAEQTSFAVRSSVQAAGTGVFIIDAGATGLPPSALATFRDEARRIPGVRSVSLSEIVPTNFSTSMLSLRNQGQAAPSSFSSNSVDSSFFEAFGLEPIAGRLFADPTAGQADVQGIVLSEAALPALGFRDAQSAIGATVVSTWSEEPVSFEVLGVVPDMTMKSVDAPLERMVYFSVGGNGRFIAIALDNPQDASMMDQIIARWREICNDAVLNGRFLDDRLADLYRPLEKTKQALFALSLVAMATSCLGVYALTSLLSIRQRREVGIRRALGATRSNVTAYLSMRFLMPVIAGIVLGIPVSVGIALSWLSGYTHRIALGPSPFLASATGVMMIGMVAMVHHTIRLSGTEPASALRQ</sequence>
<feature type="domain" description="ABC3 transporter permease C-terminal" evidence="7">
    <location>
        <begin position="287"/>
        <end position="401"/>
    </location>
</feature>
<dbReference type="GO" id="GO:0022857">
    <property type="term" value="F:transmembrane transporter activity"/>
    <property type="evidence" value="ECO:0007669"/>
    <property type="project" value="TreeGrafter"/>
</dbReference>
<reference evidence="9 10" key="1">
    <citation type="submission" date="2016-02" db="EMBL/GenBank/DDBJ databases">
        <title>Complete Genome of H5569, the type strain of the newly described species Haematospirillium jordaniae.</title>
        <authorList>
            <person name="Nicholson A.C."/>
            <person name="Humrighouse B.W."/>
            <person name="Loparov V."/>
            <person name="McQuiston J.R."/>
        </authorList>
    </citation>
    <scope>NUCLEOTIDE SEQUENCE [LARGE SCALE GENOMIC DNA]</scope>
    <source>
        <strain evidence="9 10">H5569</strain>
        <plasmid evidence="10">Plasmid unnamed 2</plasmid>
    </source>
</reference>
<keyword evidence="5 6" id="KW-0472">Membrane</keyword>
<keyword evidence="3 6" id="KW-0812">Transmembrane</keyword>
<dbReference type="InterPro" id="IPR025857">
    <property type="entry name" value="MacB_PCD"/>
</dbReference>
<dbReference type="AlphaFoldDB" id="A0A145VS41"/>
<evidence type="ECO:0000313" key="9">
    <source>
        <dbReference type="EMBL" id="AMW35917.1"/>
    </source>
</evidence>
<protein>
    <recommendedName>
        <fullName evidence="11">ABC3 transporter permease protein domain-containing protein</fullName>
    </recommendedName>
</protein>
<accession>A0A145VS41</accession>
<feature type="domain" description="MacB-like periplasmic core" evidence="8">
    <location>
        <begin position="429"/>
        <end position="636"/>
    </location>
</feature>
<evidence type="ECO:0000256" key="3">
    <source>
        <dbReference type="ARBA" id="ARBA00022692"/>
    </source>
</evidence>
<dbReference type="Pfam" id="PF02687">
    <property type="entry name" value="FtsX"/>
    <property type="match status" value="2"/>
</dbReference>
<dbReference type="InterPro" id="IPR050250">
    <property type="entry name" value="Macrolide_Exporter_MacB"/>
</dbReference>
<evidence type="ECO:0000259" key="7">
    <source>
        <dbReference type="Pfam" id="PF02687"/>
    </source>
</evidence>
<feature type="transmembrane region" description="Helical" evidence="6">
    <location>
        <begin position="338"/>
        <end position="361"/>
    </location>
</feature>
<name>A0A145VS41_9PROT</name>
<proteinExistence type="predicted"/>
<keyword evidence="10" id="KW-1185">Reference proteome</keyword>
<dbReference type="PANTHER" id="PTHR30572:SF18">
    <property type="entry name" value="ABC-TYPE MACROLIDE FAMILY EXPORT SYSTEM PERMEASE COMPONENT 2"/>
    <property type="match status" value="1"/>
</dbReference>
<evidence type="ECO:0000259" key="8">
    <source>
        <dbReference type="Pfam" id="PF12704"/>
    </source>
</evidence>
<comment type="subcellular location">
    <subcellularLocation>
        <location evidence="1">Cell membrane</location>
        <topology evidence="1">Multi-pass membrane protein</topology>
    </subcellularLocation>
</comment>
<dbReference type="Pfam" id="PF12704">
    <property type="entry name" value="MacB_PCD"/>
    <property type="match status" value="2"/>
</dbReference>
<keyword evidence="2" id="KW-1003">Cell membrane</keyword>
<geneLocation type="plasmid" evidence="9 10">
    <name>unnamed 2</name>
</geneLocation>
<evidence type="ECO:0000256" key="5">
    <source>
        <dbReference type="ARBA" id="ARBA00023136"/>
    </source>
</evidence>
<feature type="transmembrane region" description="Helical" evidence="6">
    <location>
        <begin position="759"/>
        <end position="777"/>
    </location>
</feature>
<dbReference type="OrthoDB" id="127188at2"/>
<dbReference type="GO" id="GO:0005886">
    <property type="term" value="C:plasma membrane"/>
    <property type="evidence" value="ECO:0007669"/>
    <property type="project" value="UniProtKB-SubCell"/>
</dbReference>
<dbReference type="RefSeq" id="WP_066137327.1">
    <property type="nucleotide sequence ID" value="NZ_CP014527.1"/>
</dbReference>